<dbReference type="Proteomes" id="UP000800092">
    <property type="component" value="Unassembled WGS sequence"/>
</dbReference>
<accession>A0A6A6GWE8</accession>
<keyword evidence="2" id="KW-1185">Reference proteome</keyword>
<protein>
    <submittedName>
        <fullName evidence="1">Uncharacterized protein</fullName>
    </submittedName>
</protein>
<proteinExistence type="predicted"/>
<dbReference type="OrthoDB" id="5421247at2759"/>
<evidence type="ECO:0000313" key="1">
    <source>
        <dbReference type="EMBL" id="KAF2230122.1"/>
    </source>
</evidence>
<organism evidence="1 2">
    <name type="scientific">Viridothelium virens</name>
    <name type="common">Speckled blister lichen</name>
    <name type="synonym">Trypethelium virens</name>
    <dbReference type="NCBI Taxonomy" id="1048519"/>
    <lineage>
        <taxon>Eukaryota</taxon>
        <taxon>Fungi</taxon>
        <taxon>Dikarya</taxon>
        <taxon>Ascomycota</taxon>
        <taxon>Pezizomycotina</taxon>
        <taxon>Dothideomycetes</taxon>
        <taxon>Dothideomycetes incertae sedis</taxon>
        <taxon>Trypetheliales</taxon>
        <taxon>Trypetheliaceae</taxon>
        <taxon>Viridothelium</taxon>
    </lineage>
</organism>
<dbReference type="AlphaFoldDB" id="A0A6A6GWE8"/>
<gene>
    <name evidence="1" type="ORF">EV356DRAFT_580299</name>
</gene>
<reference evidence="1" key="1">
    <citation type="journal article" date="2020" name="Stud. Mycol.">
        <title>101 Dothideomycetes genomes: a test case for predicting lifestyles and emergence of pathogens.</title>
        <authorList>
            <person name="Haridas S."/>
            <person name="Albert R."/>
            <person name="Binder M."/>
            <person name="Bloem J."/>
            <person name="Labutti K."/>
            <person name="Salamov A."/>
            <person name="Andreopoulos B."/>
            <person name="Baker S."/>
            <person name="Barry K."/>
            <person name="Bills G."/>
            <person name="Bluhm B."/>
            <person name="Cannon C."/>
            <person name="Castanera R."/>
            <person name="Culley D."/>
            <person name="Daum C."/>
            <person name="Ezra D."/>
            <person name="Gonzalez J."/>
            <person name="Henrissat B."/>
            <person name="Kuo A."/>
            <person name="Liang C."/>
            <person name="Lipzen A."/>
            <person name="Lutzoni F."/>
            <person name="Magnuson J."/>
            <person name="Mondo S."/>
            <person name="Nolan M."/>
            <person name="Ohm R."/>
            <person name="Pangilinan J."/>
            <person name="Park H.-J."/>
            <person name="Ramirez L."/>
            <person name="Alfaro M."/>
            <person name="Sun H."/>
            <person name="Tritt A."/>
            <person name="Yoshinaga Y."/>
            <person name="Zwiers L.-H."/>
            <person name="Turgeon B."/>
            <person name="Goodwin S."/>
            <person name="Spatafora J."/>
            <person name="Crous P."/>
            <person name="Grigoriev I."/>
        </authorList>
    </citation>
    <scope>NUCLEOTIDE SEQUENCE</scope>
    <source>
        <strain evidence="1">Tuck. ex Michener</strain>
    </source>
</reference>
<sequence>MQAQKRLEMAAVNVIRILKDISEFREARIAVIGGLALWKYNPAGRTTNDVDFIVSIDSAPQGVKQKLLALPNSFFTQQAEFFLYKSPDGSNIQIDITPEWQSPYMPSAAEKLKDIPDGTVPYISPIDLIIFKINSCGLRAQLTKRVTDASDAETLLEMETSRSPLSLTATQQATVEACIADVVTHGSMTEEWWRERLGLPAR</sequence>
<name>A0A6A6GWE8_VIRVR</name>
<dbReference type="EMBL" id="ML991847">
    <property type="protein sequence ID" value="KAF2230122.1"/>
    <property type="molecule type" value="Genomic_DNA"/>
</dbReference>
<evidence type="ECO:0000313" key="2">
    <source>
        <dbReference type="Proteomes" id="UP000800092"/>
    </source>
</evidence>